<dbReference type="Gene3D" id="3.30.450.20">
    <property type="entry name" value="PAS domain"/>
    <property type="match status" value="1"/>
</dbReference>
<proteinExistence type="predicted"/>
<dbReference type="PANTHER" id="PTHR46796:SF13">
    <property type="entry name" value="HTH-TYPE TRANSCRIPTIONAL ACTIVATOR RHAS"/>
    <property type="match status" value="1"/>
</dbReference>
<evidence type="ECO:0000313" key="6">
    <source>
        <dbReference type="Proteomes" id="UP001239462"/>
    </source>
</evidence>
<dbReference type="CDD" id="cd00130">
    <property type="entry name" value="PAS"/>
    <property type="match status" value="1"/>
</dbReference>
<dbReference type="SMART" id="SM00342">
    <property type="entry name" value="HTH_ARAC"/>
    <property type="match status" value="1"/>
</dbReference>
<dbReference type="InterPro" id="IPR050204">
    <property type="entry name" value="AraC_XylS_family_regulators"/>
</dbReference>
<evidence type="ECO:0000256" key="2">
    <source>
        <dbReference type="ARBA" id="ARBA00023125"/>
    </source>
</evidence>
<dbReference type="PRINTS" id="PR00032">
    <property type="entry name" value="HTHARAC"/>
</dbReference>
<dbReference type="SUPFAM" id="SSF55785">
    <property type="entry name" value="PYP-like sensor domain (PAS domain)"/>
    <property type="match status" value="1"/>
</dbReference>
<feature type="domain" description="HTH araC/xylS-type" evidence="4">
    <location>
        <begin position="141"/>
        <end position="239"/>
    </location>
</feature>
<keyword evidence="2" id="KW-0238">DNA-binding</keyword>
<evidence type="ECO:0000313" key="5">
    <source>
        <dbReference type="EMBL" id="MDM4018284.1"/>
    </source>
</evidence>
<accession>A0ABT7PP49</accession>
<dbReference type="Gene3D" id="1.10.10.60">
    <property type="entry name" value="Homeodomain-like"/>
    <property type="match status" value="1"/>
</dbReference>
<dbReference type="Pfam" id="PF08448">
    <property type="entry name" value="PAS_4"/>
    <property type="match status" value="1"/>
</dbReference>
<protein>
    <submittedName>
        <fullName evidence="5">AraC family transcriptional regulator</fullName>
    </submittedName>
</protein>
<sequence length="246" mass="27868">MIPDLFNRLGQPFTGEELFDHLHDVVFFVKNDGGQYVVVNQTLVSRCGKKHKSDLIGKRPTQLLRPPLGERYEEQDDRVLASGQTLTSQLELHVYPTLETGWCLTTKMPLRESDGTIVGLVGVSQDVKIPDVDTDEFQHLADAINYARMHTARSVSVSDMATIANMSRYQLDRRMRRVFGLTTGQWIIQLKIDVAQRRLQQTDKSIATIALDVGYSDQSAFTRQFKQATGLSPREYRATYQATRSS</sequence>
<keyword evidence="6" id="KW-1185">Reference proteome</keyword>
<dbReference type="InterPro" id="IPR000014">
    <property type="entry name" value="PAS"/>
</dbReference>
<keyword evidence="1" id="KW-0805">Transcription regulation</keyword>
<dbReference type="InterPro" id="IPR018062">
    <property type="entry name" value="HTH_AraC-typ_CS"/>
</dbReference>
<evidence type="ECO:0000259" key="4">
    <source>
        <dbReference type="PROSITE" id="PS01124"/>
    </source>
</evidence>
<evidence type="ECO:0000256" key="3">
    <source>
        <dbReference type="ARBA" id="ARBA00023163"/>
    </source>
</evidence>
<dbReference type="PANTHER" id="PTHR46796">
    <property type="entry name" value="HTH-TYPE TRANSCRIPTIONAL ACTIVATOR RHAS-RELATED"/>
    <property type="match status" value="1"/>
</dbReference>
<keyword evidence="3" id="KW-0804">Transcription</keyword>
<organism evidence="5 6">
    <name type="scientific">Roseiconus lacunae</name>
    <dbReference type="NCBI Taxonomy" id="2605694"/>
    <lineage>
        <taxon>Bacteria</taxon>
        <taxon>Pseudomonadati</taxon>
        <taxon>Planctomycetota</taxon>
        <taxon>Planctomycetia</taxon>
        <taxon>Pirellulales</taxon>
        <taxon>Pirellulaceae</taxon>
        <taxon>Roseiconus</taxon>
    </lineage>
</organism>
<evidence type="ECO:0000256" key="1">
    <source>
        <dbReference type="ARBA" id="ARBA00023015"/>
    </source>
</evidence>
<dbReference type="InterPro" id="IPR018060">
    <property type="entry name" value="HTH_AraC"/>
</dbReference>
<name>A0ABT7PP49_9BACT</name>
<dbReference type="PROSITE" id="PS01124">
    <property type="entry name" value="HTH_ARAC_FAMILY_2"/>
    <property type="match status" value="1"/>
</dbReference>
<dbReference type="InterPro" id="IPR013656">
    <property type="entry name" value="PAS_4"/>
</dbReference>
<dbReference type="SUPFAM" id="SSF46689">
    <property type="entry name" value="Homeodomain-like"/>
    <property type="match status" value="2"/>
</dbReference>
<dbReference type="Pfam" id="PF12833">
    <property type="entry name" value="HTH_18"/>
    <property type="match status" value="1"/>
</dbReference>
<dbReference type="InterPro" id="IPR035965">
    <property type="entry name" value="PAS-like_dom_sf"/>
</dbReference>
<reference evidence="5 6" key="1">
    <citation type="submission" date="2023-06" db="EMBL/GenBank/DDBJ databases">
        <title>Roseiconus lacunae JC819 isolated from Gulf of Mannar region, Tamil Nadu.</title>
        <authorList>
            <person name="Pk S."/>
            <person name="Ch S."/>
            <person name="Ch V.R."/>
        </authorList>
    </citation>
    <scope>NUCLEOTIDE SEQUENCE [LARGE SCALE GENOMIC DNA]</scope>
    <source>
        <strain evidence="5 6">JC819</strain>
    </source>
</reference>
<comment type="caution">
    <text evidence="5">The sequence shown here is derived from an EMBL/GenBank/DDBJ whole genome shotgun (WGS) entry which is preliminary data.</text>
</comment>
<dbReference type="RefSeq" id="WP_149495772.1">
    <property type="nucleotide sequence ID" value="NZ_JAJMQV010000070.1"/>
</dbReference>
<dbReference type="EMBL" id="JASZZN010000020">
    <property type="protein sequence ID" value="MDM4018284.1"/>
    <property type="molecule type" value="Genomic_DNA"/>
</dbReference>
<gene>
    <name evidence="5" type="ORF">QTN89_22730</name>
</gene>
<dbReference type="Proteomes" id="UP001239462">
    <property type="component" value="Unassembled WGS sequence"/>
</dbReference>
<dbReference type="InterPro" id="IPR020449">
    <property type="entry name" value="Tscrpt_reg_AraC-type_HTH"/>
</dbReference>
<dbReference type="InterPro" id="IPR009057">
    <property type="entry name" value="Homeodomain-like_sf"/>
</dbReference>
<dbReference type="PROSITE" id="PS00041">
    <property type="entry name" value="HTH_ARAC_FAMILY_1"/>
    <property type="match status" value="1"/>
</dbReference>